<evidence type="ECO:0000313" key="2">
    <source>
        <dbReference type="Proteomes" id="UP000828390"/>
    </source>
</evidence>
<name>A0A9D4KXW5_DREPO</name>
<keyword evidence="2" id="KW-1185">Reference proteome</keyword>
<reference evidence="1" key="2">
    <citation type="submission" date="2020-11" db="EMBL/GenBank/DDBJ databases">
        <authorList>
            <person name="McCartney M.A."/>
            <person name="Auch B."/>
            <person name="Kono T."/>
            <person name="Mallez S."/>
            <person name="Becker A."/>
            <person name="Gohl D.M."/>
            <person name="Silverstein K.A.T."/>
            <person name="Koren S."/>
            <person name="Bechman K.B."/>
            <person name="Herman A."/>
            <person name="Abrahante J.E."/>
            <person name="Garbe J."/>
        </authorList>
    </citation>
    <scope>NUCLEOTIDE SEQUENCE</scope>
    <source>
        <strain evidence="1">Duluth1</strain>
        <tissue evidence="1">Whole animal</tissue>
    </source>
</reference>
<dbReference type="Proteomes" id="UP000828390">
    <property type="component" value="Unassembled WGS sequence"/>
</dbReference>
<reference evidence="1" key="1">
    <citation type="journal article" date="2019" name="bioRxiv">
        <title>The Genome of the Zebra Mussel, Dreissena polymorpha: A Resource for Invasive Species Research.</title>
        <authorList>
            <person name="McCartney M.A."/>
            <person name="Auch B."/>
            <person name="Kono T."/>
            <person name="Mallez S."/>
            <person name="Zhang Y."/>
            <person name="Obille A."/>
            <person name="Becker A."/>
            <person name="Abrahante J.E."/>
            <person name="Garbe J."/>
            <person name="Badalamenti J.P."/>
            <person name="Herman A."/>
            <person name="Mangelson H."/>
            <person name="Liachko I."/>
            <person name="Sullivan S."/>
            <person name="Sone E.D."/>
            <person name="Koren S."/>
            <person name="Silverstein K.A.T."/>
            <person name="Beckman K.B."/>
            <person name="Gohl D.M."/>
        </authorList>
    </citation>
    <scope>NUCLEOTIDE SEQUENCE</scope>
    <source>
        <strain evidence="1">Duluth1</strain>
        <tissue evidence="1">Whole animal</tissue>
    </source>
</reference>
<accession>A0A9D4KXW5</accession>
<sequence>MKTTLRPENVVGRSEDGVKIVQNASLKLLLRSYHFPTKFFYTASNTFPLCSYCACIQAGTTSNTFLLCCNCARAKLLLRPPR</sequence>
<organism evidence="1 2">
    <name type="scientific">Dreissena polymorpha</name>
    <name type="common">Zebra mussel</name>
    <name type="synonym">Mytilus polymorpha</name>
    <dbReference type="NCBI Taxonomy" id="45954"/>
    <lineage>
        <taxon>Eukaryota</taxon>
        <taxon>Metazoa</taxon>
        <taxon>Spiralia</taxon>
        <taxon>Lophotrochozoa</taxon>
        <taxon>Mollusca</taxon>
        <taxon>Bivalvia</taxon>
        <taxon>Autobranchia</taxon>
        <taxon>Heteroconchia</taxon>
        <taxon>Euheterodonta</taxon>
        <taxon>Imparidentia</taxon>
        <taxon>Neoheterodontei</taxon>
        <taxon>Myida</taxon>
        <taxon>Dreissenoidea</taxon>
        <taxon>Dreissenidae</taxon>
        <taxon>Dreissena</taxon>
    </lineage>
</organism>
<protein>
    <submittedName>
        <fullName evidence="1">Uncharacterized protein</fullName>
    </submittedName>
</protein>
<proteinExistence type="predicted"/>
<comment type="caution">
    <text evidence="1">The sequence shown here is derived from an EMBL/GenBank/DDBJ whole genome shotgun (WGS) entry which is preliminary data.</text>
</comment>
<gene>
    <name evidence="1" type="ORF">DPMN_090542</name>
</gene>
<dbReference type="EMBL" id="JAIWYP010000003">
    <property type="protein sequence ID" value="KAH3848183.1"/>
    <property type="molecule type" value="Genomic_DNA"/>
</dbReference>
<evidence type="ECO:0000313" key="1">
    <source>
        <dbReference type="EMBL" id="KAH3848183.1"/>
    </source>
</evidence>
<dbReference type="AlphaFoldDB" id="A0A9D4KXW5"/>